<proteinExistence type="predicted"/>
<evidence type="ECO:0000313" key="1">
    <source>
        <dbReference type="EMBL" id="CAI5446447.1"/>
    </source>
</evidence>
<dbReference type="Proteomes" id="UP001152747">
    <property type="component" value="Unassembled WGS sequence"/>
</dbReference>
<name>A0A9P1IJ48_9PELO</name>
<dbReference type="AlphaFoldDB" id="A0A9P1IJ48"/>
<sequence>MIKNRESYKILQKVNFESSKTSNNFWTNFKFKNVWIPNRAMIYEQKEISKISWISFKSCLKRNLINPSKGELWKFKNIQDAAATFGQSPKIPGFQVEPS</sequence>
<comment type="caution">
    <text evidence="1">The sequence shown here is derived from an EMBL/GenBank/DDBJ whole genome shotgun (WGS) entry which is preliminary data.</text>
</comment>
<accession>A0A9P1IJ48</accession>
<evidence type="ECO:0000313" key="2">
    <source>
        <dbReference type="Proteomes" id="UP001152747"/>
    </source>
</evidence>
<organism evidence="1 2">
    <name type="scientific">Caenorhabditis angaria</name>
    <dbReference type="NCBI Taxonomy" id="860376"/>
    <lineage>
        <taxon>Eukaryota</taxon>
        <taxon>Metazoa</taxon>
        <taxon>Ecdysozoa</taxon>
        <taxon>Nematoda</taxon>
        <taxon>Chromadorea</taxon>
        <taxon>Rhabditida</taxon>
        <taxon>Rhabditina</taxon>
        <taxon>Rhabditomorpha</taxon>
        <taxon>Rhabditoidea</taxon>
        <taxon>Rhabditidae</taxon>
        <taxon>Peloderinae</taxon>
        <taxon>Caenorhabditis</taxon>
    </lineage>
</organism>
<keyword evidence="2" id="KW-1185">Reference proteome</keyword>
<protein>
    <submittedName>
        <fullName evidence="1">Uncharacterized protein</fullName>
    </submittedName>
</protein>
<reference evidence="1" key="1">
    <citation type="submission" date="2022-11" db="EMBL/GenBank/DDBJ databases">
        <authorList>
            <person name="Kikuchi T."/>
        </authorList>
    </citation>
    <scope>NUCLEOTIDE SEQUENCE</scope>
    <source>
        <strain evidence="1">PS1010</strain>
    </source>
</reference>
<gene>
    <name evidence="1" type="ORF">CAMP_LOCUS9084</name>
</gene>
<dbReference type="EMBL" id="CANHGI010000003">
    <property type="protein sequence ID" value="CAI5446447.1"/>
    <property type="molecule type" value="Genomic_DNA"/>
</dbReference>